<keyword evidence="1" id="KW-0472">Membrane</keyword>
<dbReference type="InterPro" id="IPR028087">
    <property type="entry name" value="Tad_N"/>
</dbReference>
<keyword evidence="4" id="KW-1185">Reference proteome</keyword>
<accession>A0A916YIR3</accession>
<keyword evidence="1" id="KW-1133">Transmembrane helix</keyword>
<reference evidence="3 4" key="1">
    <citation type="journal article" date="2014" name="Int. J. Syst. Evol. Microbiol.">
        <title>Complete genome sequence of Corynebacterium casei LMG S-19264T (=DSM 44701T), isolated from a smear-ripened cheese.</title>
        <authorList>
            <consortium name="US DOE Joint Genome Institute (JGI-PGF)"/>
            <person name="Walter F."/>
            <person name="Albersmeier A."/>
            <person name="Kalinowski J."/>
            <person name="Ruckert C."/>
        </authorList>
    </citation>
    <scope>NUCLEOTIDE SEQUENCE [LARGE SCALE GENOMIC DNA]</scope>
    <source>
        <strain evidence="3 4">CGMCC 1.15358</strain>
    </source>
</reference>
<sequence>MILRRSAKSACRFFKRFRRETSANALILTAFGMPMVIGGGGFAIDFAQYYLWKRELQYAADQAAMAAAWELAENPNSTEWAARGLTEFNANEAVTADFNGAPTIVKSHYAGVLNNAVTVNASATKRLPFTSYFTKNDTTVSVMSQAAFTGGATVSNCLISLEEGDSDAIRLNGDALFTAGCGIMAMSNSKRLCVTSFNEAGECVTKDDGTSGWEGRDAIVVNGQPTIDAGSITSAGTIDDQLNYMTDDIILENVPQDQLVDPFKDVVAPVDLVSNEGSYTCKATGKGKNSGETVELGIARPGIYDRGLTVACDTTFQAGIYVINGGTLKINGDHRVIGNDIMFVLTGGAQLALGGTAQTNLDNTVDVAVDGTEINLQGITYDTLMTYPGMTDEWAKAMMGMLIFEDPDSEGANPSGEGNGHLFAGTSNTWISGSVYLPKSSITMAGTAQVANMCLMIVANKVTLTGTTDMTEFCPEGESHETSVIYGTVKLIA</sequence>
<feature type="transmembrane region" description="Helical" evidence="1">
    <location>
        <begin position="21"/>
        <end position="44"/>
    </location>
</feature>
<dbReference type="Pfam" id="PF13400">
    <property type="entry name" value="Tad"/>
    <property type="match status" value="1"/>
</dbReference>
<proteinExistence type="predicted"/>
<feature type="domain" description="Putative Flp pilus-assembly TadG-like N-terminal" evidence="2">
    <location>
        <begin position="24"/>
        <end position="69"/>
    </location>
</feature>
<name>A0A916YIR3_9SPHN</name>
<dbReference type="RefSeq" id="WP_066761922.1">
    <property type="nucleotide sequence ID" value="NZ_BMIO01000006.1"/>
</dbReference>
<keyword evidence="1" id="KW-0812">Transmembrane</keyword>
<organism evidence="3 4">
    <name type="scientific">Croceicoccus pelagius</name>
    <dbReference type="NCBI Taxonomy" id="1703341"/>
    <lineage>
        <taxon>Bacteria</taxon>
        <taxon>Pseudomonadati</taxon>
        <taxon>Pseudomonadota</taxon>
        <taxon>Alphaproteobacteria</taxon>
        <taxon>Sphingomonadales</taxon>
        <taxon>Erythrobacteraceae</taxon>
        <taxon>Croceicoccus</taxon>
    </lineage>
</organism>
<evidence type="ECO:0000259" key="2">
    <source>
        <dbReference type="Pfam" id="PF13400"/>
    </source>
</evidence>
<evidence type="ECO:0000256" key="1">
    <source>
        <dbReference type="SAM" id="Phobius"/>
    </source>
</evidence>
<dbReference type="Proteomes" id="UP000598997">
    <property type="component" value="Unassembled WGS sequence"/>
</dbReference>
<dbReference type="AlphaFoldDB" id="A0A916YIR3"/>
<evidence type="ECO:0000313" key="3">
    <source>
        <dbReference type="EMBL" id="GGD46564.1"/>
    </source>
</evidence>
<evidence type="ECO:0000313" key="4">
    <source>
        <dbReference type="Proteomes" id="UP000598997"/>
    </source>
</evidence>
<dbReference type="EMBL" id="BMIO01000006">
    <property type="protein sequence ID" value="GGD46564.1"/>
    <property type="molecule type" value="Genomic_DNA"/>
</dbReference>
<comment type="caution">
    <text evidence="3">The sequence shown here is derived from an EMBL/GenBank/DDBJ whole genome shotgun (WGS) entry which is preliminary data.</text>
</comment>
<dbReference type="OrthoDB" id="7418984at2"/>
<gene>
    <name evidence="3" type="ORF">GCM10010989_21000</name>
</gene>
<protein>
    <recommendedName>
        <fullName evidence="2">Putative Flp pilus-assembly TadG-like N-terminal domain-containing protein</fullName>
    </recommendedName>
</protein>